<evidence type="ECO:0000313" key="4">
    <source>
        <dbReference type="EMBL" id="KRM37503.1"/>
    </source>
</evidence>
<dbReference type="AlphaFoldDB" id="A0A922TNP2"/>
<evidence type="ECO:0000256" key="1">
    <source>
        <dbReference type="SAM" id="MobiDB-lite"/>
    </source>
</evidence>
<dbReference type="Pfam" id="PF17966">
    <property type="entry name" value="Muc_B2"/>
    <property type="match status" value="1"/>
</dbReference>
<feature type="compositionally biased region" description="Polar residues" evidence="1">
    <location>
        <begin position="626"/>
        <end position="642"/>
    </location>
</feature>
<feature type="compositionally biased region" description="Low complexity" evidence="1">
    <location>
        <begin position="510"/>
        <end position="551"/>
    </location>
</feature>
<feature type="compositionally biased region" description="Polar residues" evidence="1">
    <location>
        <begin position="349"/>
        <end position="363"/>
    </location>
</feature>
<feature type="compositionally biased region" description="Low complexity" evidence="1">
    <location>
        <begin position="400"/>
        <end position="448"/>
    </location>
</feature>
<feature type="compositionally biased region" description="Polar residues" evidence="1">
    <location>
        <begin position="327"/>
        <end position="342"/>
    </location>
</feature>
<sequence>MHKQLSRHIYRSSLIGLTSTAVLLALAASNATADAKAGQPTTPLPTLVRQNSIGEAGVTTHEVVRTITYVDPLTKEKHTIRQVATYQFDREGQVIKSINPLWSAYFPPYFAGYAPSWAEVKQKMTSPDSADEQETVTYDKLTGSGDVMTVHVFYVEPNGKMLWDLRKAIENPDGKPVTSFTLPELPDGWEYVDLDHLPKTIKVAPKAAGYTFMIQPAKDPEHHTEHHQETKELWRKIVLHLPSGDQAIMQKATATRSVTVTDGQPTYGKWQISPFAELRLPAMANYQTSVDQVPALQLTADQLDQDPVTVEVNYQRIGGPAAKDEGTQTGTNTTIDAGSQTDGIRVTDEGTQTEPAGGETTQPEKPATSDAGTQTNLPAGDEDSHPATSEEGTQTDSNSGTDVDTQTDGAATTDTGVGDGPVDVTDQGSQTEQSTGTDTGTQTDTSTGANKETQTDEHPTADAGVGDDTVDVTDQGSQTDHSTTTDAGVGDDTISDVNQGTQTDHSTGKDQGSQTDESTTTDTKTQTDQAPTTDTGTQTDNSITTDTGVGDDTVDTNDRGSQTDQSTGTNVGTQTEQTTSTGKEIQTVTRPVTETGVGDDPAATTDQGSQTTTPPVTDTGIGRASIDSTNQSTQTDQPSTSDPVKANDKDTHTNGTPAIEEKTSEPTGQKEPIKPTRPVIITSPDRGEVVTTPKQTSHDSSVQTASIDPAAFHSELDHLQKPLRELTADPQHESAAELPQTGNQPLGIKAAVLATVTTLTAAGTAMFTRQKRH</sequence>
<gene>
    <name evidence="4" type="ORF">FD34_GL001253</name>
</gene>
<dbReference type="RefSeq" id="WP_057806256.1">
    <property type="nucleotide sequence ID" value="NZ_AZGO01000030.1"/>
</dbReference>
<feature type="region of interest" description="Disordered" evidence="1">
    <location>
        <begin position="317"/>
        <end position="680"/>
    </location>
</feature>
<feature type="compositionally biased region" description="Polar residues" evidence="1">
    <location>
        <begin position="604"/>
        <end position="616"/>
    </location>
</feature>
<feature type="chain" id="PRO_5036699957" description="Mub B2-like domain-containing protein" evidence="2">
    <location>
        <begin position="34"/>
        <end position="773"/>
    </location>
</feature>
<feature type="signal peptide" evidence="2">
    <location>
        <begin position="1"/>
        <end position="33"/>
    </location>
</feature>
<dbReference type="InterPro" id="IPR041495">
    <property type="entry name" value="Mub_B2"/>
</dbReference>
<protein>
    <recommendedName>
        <fullName evidence="3">Mub B2-like domain-containing protein</fullName>
    </recommendedName>
</protein>
<keyword evidence="2" id="KW-0732">Signal</keyword>
<accession>A0A922TNP2</accession>
<feature type="domain" description="Mub B2-like" evidence="3">
    <location>
        <begin position="228"/>
        <end position="315"/>
    </location>
</feature>
<feature type="compositionally biased region" description="Polar residues" evidence="1">
    <location>
        <begin position="495"/>
        <end position="505"/>
    </location>
</feature>
<dbReference type="Proteomes" id="UP000051085">
    <property type="component" value="Unassembled WGS sequence"/>
</dbReference>
<reference evidence="4 5" key="1">
    <citation type="journal article" date="2015" name="Genome Announc.">
        <title>Expanding the biotechnology potential of lactobacilli through comparative genomics of 213 strains and associated genera.</title>
        <authorList>
            <person name="Sun Z."/>
            <person name="Harris H.M."/>
            <person name="McCann A."/>
            <person name="Guo C."/>
            <person name="Argimon S."/>
            <person name="Zhang W."/>
            <person name="Yang X."/>
            <person name="Jeffery I.B."/>
            <person name="Cooney J.C."/>
            <person name="Kagawa T.F."/>
            <person name="Liu W."/>
            <person name="Song Y."/>
            <person name="Salvetti E."/>
            <person name="Wrobel A."/>
            <person name="Rasinkangas P."/>
            <person name="Parkhill J."/>
            <person name="Rea M.C."/>
            <person name="O'Sullivan O."/>
            <person name="Ritari J."/>
            <person name="Douillard F.P."/>
            <person name="Paul Ross R."/>
            <person name="Yang R."/>
            <person name="Briner A.E."/>
            <person name="Felis G.E."/>
            <person name="de Vos W.M."/>
            <person name="Barrangou R."/>
            <person name="Klaenhammer T.R."/>
            <person name="Caufield P.W."/>
            <person name="Cui Y."/>
            <person name="Zhang H."/>
            <person name="O'Toole P.W."/>
        </authorList>
    </citation>
    <scope>NUCLEOTIDE SEQUENCE [LARGE SCALE GENOMIC DNA]</scope>
    <source>
        <strain evidence="4 5">DSM 8475</strain>
    </source>
</reference>
<dbReference type="EMBL" id="AZGO01000030">
    <property type="protein sequence ID" value="KRM37503.1"/>
    <property type="molecule type" value="Genomic_DNA"/>
</dbReference>
<name>A0A922TNP2_9LACO</name>
<evidence type="ECO:0000313" key="5">
    <source>
        <dbReference type="Proteomes" id="UP000051085"/>
    </source>
</evidence>
<organism evidence="4 5">
    <name type="scientific">Limosilactobacillus pontis DSM 8475</name>
    <dbReference type="NCBI Taxonomy" id="1423794"/>
    <lineage>
        <taxon>Bacteria</taxon>
        <taxon>Bacillati</taxon>
        <taxon>Bacillota</taxon>
        <taxon>Bacilli</taxon>
        <taxon>Lactobacillales</taxon>
        <taxon>Lactobacillaceae</taxon>
        <taxon>Limosilactobacillus</taxon>
    </lineage>
</organism>
<feature type="compositionally biased region" description="Low complexity" evidence="1">
    <location>
        <begin position="461"/>
        <end position="480"/>
    </location>
</feature>
<comment type="caution">
    <text evidence="4">The sequence shown here is derived from an EMBL/GenBank/DDBJ whole genome shotgun (WGS) entry which is preliminary data.</text>
</comment>
<dbReference type="Gene3D" id="2.60.40.4300">
    <property type="match status" value="2"/>
</dbReference>
<proteinExistence type="predicted"/>
<feature type="compositionally biased region" description="Polar residues" evidence="1">
    <location>
        <begin position="559"/>
        <end position="592"/>
    </location>
</feature>
<evidence type="ECO:0000259" key="3">
    <source>
        <dbReference type="Pfam" id="PF17966"/>
    </source>
</evidence>
<dbReference type="GeneID" id="87978824"/>
<feature type="compositionally biased region" description="Polar residues" evidence="1">
    <location>
        <begin position="386"/>
        <end position="399"/>
    </location>
</feature>
<evidence type="ECO:0000256" key="2">
    <source>
        <dbReference type="SAM" id="SignalP"/>
    </source>
</evidence>